<keyword evidence="4" id="KW-1133">Transmembrane helix</keyword>
<evidence type="ECO:0000256" key="1">
    <source>
        <dbReference type="ARBA" id="ARBA00001946"/>
    </source>
</evidence>
<keyword evidence="7" id="KW-1185">Reference proteome</keyword>
<evidence type="ECO:0000259" key="5">
    <source>
        <dbReference type="PROSITE" id="PS50887"/>
    </source>
</evidence>
<dbReference type="InterPro" id="IPR019734">
    <property type="entry name" value="TPR_rpt"/>
</dbReference>
<reference evidence="6 7" key="1">
    <citation type="submission" date="2020-08" db="EMBL/GenBank/DDBJ databases">
        <title>Genomic Encyclopedia of Type Strains, Phase IV (KMG-IV): sequencing the most valuable type-strain genomes for metagenomic binning, comparative biology and taxonomic classification.</title>
        <authorList>
            <person name="Goeker M."/>
        </authorList>
    </citation>
    <scope>NUCLEOTIDE SEQUENCE [LARGE SCALE GENOMIC DNA]</scope>
    <source>
        <strain evidence="6 7">DSM 26287</strain>
    </source>
</reference>
<evidence type="ECO:0000313" key="6">
    <source>
        <dbReference type="EMBL" id="MBB6543000.1"/>
    </source>
</evidence>
<evidence type="ECO:0000256" key="2">
    <source>
        <dbReference type="ARBA" id="ARBA00012528"/>
    </source>
</evidence>
<dbReference type="Pfam" id="PF13424">
    <property type="entry name" value="TPR_12"/>
    <property type="match status" value="1"/>
</dbReference>
<proteinExistence type="predicted"/>
<gene>
    <name evidence="6" type="ORF">HNQ55_001504</name>
</gene>
<evidence type="ECO:0000313" key="7">
    <source>
        <dbReference type="Proteomes" id="UP000537141"/>
    </source>
</evidence>
<dbReference type="GO" id="GO:0052621">
    <property type="term" value="F:diguanylate cyclase activity"/>
    <property type="evidence" value="ECO:0007669"/>
    <property type="project" value="UniProtKB-EC"/>
</dbReference>
<dbReference type="PROSITE" id="PS50887">
    <property type="entry name" value="GGDEF"/>
    <property type="match status" value="1"/>
</dbReference>
<dbReference type="RefSeq" id="WP_184423805.1">
    <property type="nucleotide sequence ID" value="NZ_AP027362.1"/>
</dbReference>
<evidence type="ECO:0000256" key="3">
    <source>
        <dbReference type="ARBA" id="ARBA00034247"/>
    </source>
</evidence>
<dbReference type="InterPro" id="IPR043128">
    <property type="entry name" value="Rev_trsase/Diguanyl_cyclase"/>
</dbReference>
<keyword evidence="4" id="KW-0812">Transmembrane</keyword>
<dbReference type="AlphaFoldDB" id="A0A7X0TTE2"/>
<comment type="caution">
    <text evidence="6">The sequence shown here is derived from an EMBL/GenBank/DDBJ whole genome shotgun (WGS) entry which is preliminary data.</text>
</comment>
<dbReference type="InterPro" id="IPR050469">
    <property type="entry name" value="Diguanylate_Cyclase"/>
</dbReference>
<sequence length="613" mass="70956">MSYKAFAVDLLTDEGFEQFVQQIDKLKDSNSKEAYLFLQQYADKAEELSVDNRLVFYRYLADTYSEQAQYQQSKEIADKALLLAKNLSSPSIVSAELNYTRGFAVENLGEFDSAITNYQNGLEIAESLNDKKNIATGLINLGAIYYLTQKFDRSLIVFNQALNIAIPLKDNELLGYIYSELGILYEYMYEEEKAMAFYLKSYEYFQQAGKNFNAYNSLRNIAINHVRHRRYEEAIKINKEIVEHEKEIGNIEIMASAYMGLAWSYLKKKESNPEAAYEYLKISEQYSSQGEQYKIEVSFGINKAYLLYEMKKYNEVLETLSLIEPLLQDKKMHKAAIINVLFLKSSIYYEQEQYEKAYHLQNEYFKLGTELRESSNYEAVEDLRMRYESEQADIKKQLLDQQQSLQTIRLKESEYQEENRNIILAFSAIVVLIIGWFLLRIIRGQQRLVFLSQTDGLTGVVNRRRLIELSDFFFYQAKKAKIEFSVLMIDVDDFKLINDTYGHKVGDKVLTKVAQIGAATMRSTDEFGRFGGEEFIALLPETGLEQAKNIAERLRKSINEHEIWRNLIKGNVAVSIGVSCVDLDVHKNADDLIKSADILLYKAKNQGKNQVCY</sequence>
<comment type="cofactor">
    <cofactor evidence="1">
        <name>Mg(2+)</name>
        <dbReference type="ChEBI" id="CHEBI:18420"/>
    </cofactor>
</comment>
<dbReference type="EMBL" id="JACHHU010000009">
    <property type="protein sequence ID" value="MBB6543000.1"/>
    <property type="molecule type" value="Genomic_DNA"/>
</dbReference>
<dbReference type="Gene3D" id="3.30.70.270">
    <property type="match status" value="1"/>
</dbReference>
<dbReference type="FunFam" id="3.30.70.270:FF:000001">
    <property type="entry name" value="Diguanylate cyclase domain protein"/>
    <property type="match status" value="1"/>
</dbReference>
<dbReference type="InterPro" id="IPR029787">
    <property type="entry name" value="Nucleotide_cyclase"/>
</dbReference>
<organism evidence="6 7">
    <name type="scientific">Thalassotalea piscium</name>
    <dbReference type="NCBI Taxonomy" id="1230533"/>
    <lineage>
        <taxon>Bacteria</taxon>
        <taxon>Pseudomonadati</taxon>
        <taxon>Pseudomonadota</taxon>
        <taxon>Gammaproteobacteria</taxon>
        <taxon>Alteromonadales</taxon>
        <taxon>Colwelliaceae</taxon>
        <taxon>Thalassotalea</taxon>
    </lineage>
</organism>
<dbReference type="SMART" id="SM00267">
    <property type="entry name" value="GGDEF"/>
    <property type="match status" value="1"/>
</dbReference>
<dbReference type="SUPFAM" id="SSF48452">
    <property type="entry name" value="TPR-like"/>
    <property type="match status" value="3"/>
</dbReference>
<dbReference type="PANTHER" id="PTHR45138:SF9">
    <property type="entry name" value="DIGUANYLATE CYCLASE DGCM-RELATED"/>
    <property type="match status" value="1"/>
</dbReference>
<feature type="domain" description="GGDEF" evidence="5">
    <location>
        <begin position="482"/>
        <end position="613"/>
    </location>
</feature>
<evidence type="ECO:0000256" key="4">
    <source>
        <dbReference type="SAM" id="Phobius"/>
    </source>
</evidence>
<name>A0A7X0TTE2_9GAMM</name>
<comment type="catalytic activity">
    <reaction evidence="3">
        <text>2 GTP = 3',3'-c-di-GMP + 2 diphosphate</text>
        <dbReference type="Rhea" id="RHEA:24898"/>
        <dbReference type="ChEBI" id="CHEBI:33019"/>
        <dbReference type="ChEBI" id="CHEBI:37565"/>
        <dbReference type="ChEBI" id="CHEBI:58805"/>
        <dbReference type="EC" id="2.7.7.65"/>
    </reaction>
</comment>
<dbReference type="Proteomes" id="UP000537141">
    <property type="component" value="Unassembled WGS sequence"/>
</dbReference>
<feature type="transmembrane region" description="Helical" evidence="4">
    <location>
        <begin position="422"/>
        <end position="442"/>
    </location>
</feature>
<keyword evidence="4" id="KW-0472">Membrane</keyword>
<dbReference type="InterPro" id="IPR011990">
    <property type="entry name" value="TPR-like_helical_dom_sf"/>
</dbReference>
<dbReference type="SMART" id="SM00028">
    <property type="entry name" value="TPR"/>
    <property type="match status" value="5"/>
</dbReference>
<dbReference type="CDD" id="cd01949">
    <property type="entry name" value="GGDEF"/>
    <property type="match status" value="1"/>
</dbReference>
<dbReference type="PANTHER" id="PTHR45138">
    <property type="entry name" value="REGULATORY COMPONENTS OF SENSORY TRANSDUCTION SYSTEM"/>
    <property type="match status" value="1"/>
</dbReference>
<dbReference type="EC" id="2.7.7.65" evidence="2"/>
<dbReference type="InterPro" id="IPR000160">
    <property type="entry name" value="GGDEF_dom"/>
</dbReference>
<accession>A0A7X0TTE2</accession>
<dbReference type="SUPFAM" id="SSF55073">
    <property type="entry name" value="Nucleotide cyclase"/>
    <property type="match status" value="1"/>
</dbReference>
<protein>
    <recommendedName>
        <fullName evidence="2">diguanylate cyclase</fullName>
        <ecNumber evidence="2">2.7.7.65</ecNumber>
    </recommendedName>
</protein>
<dbReference type="Gene3D" id="1.25.40.10">
    <property type="entry name" value="Tetratricopeptide repeat domain"/>
    <property type="match status" value="2"/>
</dbReference>
<dbReference type="Pfam" id="PF00990">
    <property type="entry name" value="GGDEF"/>
    <property type="match status" value="1"/>
</dbReference>
<dbReference type="NCBIfam" id="TIGR00254">
    <property type="entry name" value="GGDEF"/>
    <property type="match status" value="1"/>
</dbReference>